<dbReference type="Gene3D" id="2.60.120.260">
    <property type="entry name" value="Galactose-binding domain-like"/>
    <property type="match status" value="1"/>
</dbReference>
<evidence type="ECO:0000313" key="1">
    <source>
        <dbReference type="EMBL" id="TEB05274.1"/>
    </source>
</evidence>
<dbReference type="Proteomes" id="UP000298324">
    <property type="component" value="Unassembled WGS sequence"/>
</dbReference>
<sequence>MAKQLLLNRGFENGLANYYTEGKVSDFGDIANSGIKSALLLSSPTSAAEISQVIFYIVPGAPVRFSFFVRKINFRFAGNVSNIRAEVNFLNLLGTTIASGIVINIRGRDLGQNAWYRYEEYGEIPLDAVAARVLIRLKPSAFGTSGILVDDLALVSDVFIPVLEPPLVLTPPVQQEAPVSFIPPENVKPAYEGIPCHENRYITFKC</sequence>
<comment type="caution">
    <text evidence="1">The sequence shown here is derived from an EMBL/GenBank/DDBJ whole genome shotgun (WGS) entry which is preliminary data.</text>
</comment>
<reference evidence="1 2" key="1">
    <citation type="journal article" date="2018" name="Environ. Microbiol.">
        <title>Novel energy conservation strategies and behaviour of Pelotomaculum schinkii driving syntrophic propionate catabolism.</title>
        <authorList>
            <person name="Hidalgo-Ahumada C.A.P."/>
            <person name="Nobu M.K."/>
            <person name="Narihiro T."/>
            <person name="Tamaki H."/>
            <person name="Liu W.T."/>
            <person name="Kamagata Y."/>
            <person name="Stams A.J.M."/>
            <person name="Imachi H."/>
            <person name="Sousa D.Z."/>
        </authorList>
    </citation>
    <scope>NUCLEOTIDE SEQUENCE [LARGE SCALE GENOMIC DNA]</scope>
    <source>
        <strain evidence="1 2">HH</strain>
    </source>
</reference>
<name>A0A4Y7R8I2_9FIRM</name>
<dbReference type="EMBL" id="QFGA01000002">
    <property type="protein sequence ID" value="TEB05274.1"/>
    <property type="molecule type" value="Genomic_DNA"/>
</dbReference>
<organism evidence="1 2">
    <name type="scientific">Pelotomaculum schinkii</name>
    <dbReference type="NCBI Taxonomy" id="78350"/>
    <lineage>
        <taxon>Bacteria</taxon>
        <taxon>Bacillati</taxon>
        <taxon>Bacillota</taxon>
        <taxon>Clostridia</taxon>
        <taxon>Eubacteriales</taxon>
        <taxon>Desulfotomaculaceae</taxon>
        <taxon>Pelotomaculum</taxon>
    </lineage>
</organism>
<dbReference type="RefSeq" id="WP_190240378.1">
    <property type="nucleotide sequence ID" value="NZ_QFGA01000002.1"/>
</dbReference>
<proteinExistence type="predicted"/>
<gene>
    <name evidence="1" type="ORF">Psch_02315</name>
</gene>
<protein>
    <submittedName>
        <fullName evidence="1">Uncharacterized protein</fullName>
    </submittedName>
</protein>
<keyword evidence="2" id="KW-1185">Reference proteome</keyword>
<accession>A0A4Y7R8I2</accession>
<evidence type="ECO:0000313" key="2">
    <source>
        <dbReference type="Proteomes" id="UP000298324"/>
    </source>
</evidence>
<dbReference type="AlphaFoldDB" id="A0A4Y7R8I2"/>